<dbReference type="PANTHER" id="PTHR47438:SF1">
    <property type="entry name" value="PHOSPHATE METABOLISM PROTEIN 8-RELATED"/>
    <property type="match status" value="1"/>
</dbReference>
<feature type="domain" description="Xylanolytic transcriptional activator regulatory" evidence="3">
    <location>
        <begin position="493"/>
        <end position="566"/>
    </location>
</feature>
<keyword evidence="5" id="KW-1185">Reference proteome</keyword>
<dbReference type="SUPFAM" id="SSF56784">
    <property type="entry name" value="HAD-like"/>
    <property type="match status" value="1"/>
</dbReference>
<evidence type="ECO:0000313" key="5">
    <source>
        <dbReference type="Proteomes" id="UP000076584"/>
    </source>
</evidence>
<evidence type="ECO:0000313" key="4">
    <source>
        <dbReference type="EMBL" id="KZL79720.1"/>
    </source>
</evidence>
<dbReference type="Pfam" id="PF04082">
    <property type="entry name" value="Fungal_trans"/>
    <property type="match status" value="1"/>
</dbReference>
<dbReference type="GO" id="GO:0003677">
    <property type="term" value="F:DNA binding"/>
    <property type="evidence" value="ECO:0007669"/>
    <property type="project" value="InterPro"/>
</dbReference>
<dbReference type="PANTHER" id="PTHR47438">
    <property type="entry name" value="PHOSPHATE METABOLISM PROTEIN 8-RELATED"/>
    <property type="match status" value="1"/>
</dbReference>
<dbReference type="SFLD" id="SFLDS00003">
    <property type="entry name" value="Haloacid_Dehalogenase"/>
    <property type="match status" value="1"/>
</dbReference>
<dbReference type="GO" id="GO:0008270">
    <property type="term" value="F:zinc ion binding"/>
    <property type="evidence" value="ECO:0007669"/>
    <property type="project" value="InterPro"/>
</dbReference>
<name>A0A167A4S1_COLIC</name>
<proteinExistence type="predicted"/>
<dbReference type="Gene3D" id="1.10.150.450">
    <property type="match status" value="1"/>
</dbReference>
<dbReference type="InterPro" id="IPR010237">
    <property type="entry name" value="Pyr-5-nucltdase"/>
</dbReference>
<dbReference type="InterPro" id="IPR052791">
    <property type="entry name" value="SSM1_domain"/>
</dbReference>
<dbReference type="SMART" id="SM00906">
    <property type="entry name" value="Fungal_trans"/>
    <property type="match status" value="1"/>
</dbReference>
<evidence type="ECO:0000259" key="3">
    <source>
        <dbReference type="SMART" id="SM00906"/>
    </source>
</evidence>
<reference evidence="4 5" key="1">
    <citation type="submission" date="2015-06" db="EMBL/GenBank/DDBJ databases">
        <title>Survival trade-offs in plant roots during colonization by closely related pathogenic and mutualistic fungi.</title>
        <authorList>
            <person name="Hacquard S."/>
            <person name="Kracher B."/>
            <person name="Hiruma K."/>
            <person name="Weinman A."/>
            <person name="Muench P."/>
            <person name="Garrido Oter R."/>
            <person name="Ver Loren van Themaat E."/>
            <person name="Dallerey J.-F."/>
            <person name="Damm U."/>
            <person name="Henrissat B."/>
            <person name="Lespinet O."/>
            <person name="Thon M."/>
            <person name="Kemen E."/>
            <person name="McHardy A.C."/>
            <person name="Schulze-Lefert P."/>
            <person name="O'Connell R.J."/>
        </authorList>
    </citation>
    <scope>NUCLEOTIDE SEQUENCE [LARGE SCALE GENOMIC DNA]</scope>
    <source>
        <strain evidence="4 5">MAFF 238704</strain>
    </source>
</reference>
<gene>
    <name evidence="4" type="ORF">CI238_06351</name>
</gene>
<dbReference type="Gene3D" id="3.40.50.1000">
    <property type="entry name" value="HAD superfamily/HAD-like"/>
    <property type="match status" value="1"/>
</dbReference>
<dbReference type="Pfam" id="PF00702">
    <property type="entry name" value="Hydrolase"/>
    <property type="match status" value="1"/>
</dbReference>
<dbReference type="STRING" id="1573173.A0A167A4S1"/>
<dbReference type="GO" id="GO:0009166">
    <property type="term" value="P:nucleotide catabolic process"/>
    <property type="evidence" value="ECO:0007669"/>
    <property type="project" value="TreeGrafter"/>
</dbReference>
<dbReference type="EMBL" id="LFIW01002029">
    <property type="protein sequence ID" value="KZL79720.1"/>
    <property type="molecule type" value="Genomic_DNA"/>
</dbReference>
<feature type="region of interest" description="Disordered" evidence="2">
    <location>
        <begin position="260"/>
        <end position="325"/>
    </location>
</feature>
<dbReference type="GO" id="GO:0006351">
    <property type="term" value="P:DNA-templated transcription"/>
    <property type="evidence" value="ECO:0007669"/>
    <property type="project" value="InterPro"/>
</dbReference>
<evidence type="ECO:0000256" key="1">
    <source>
        <dbReference type="ARBA" id="ARBA00023242"/>
    </source>
</evidence>
<dbReference type="InterPro" id="IPR007219">
    <property type="entry name" value="XnlR_reg_dom"/>
</dbReference>
<dbReference type="SFLD" id="SFLDG01129">
    <property type="entry name" value="C1.5:_HAD__Beta-PGM__Phosphata"/>
    <property type="match status" value="1"/>
</dbReference>
<dbReference type="InterPro" id="IPR023214">
    <property type="entry name" value="HAD_sf"/>
</dbReference>
<comment type="caution">
    <text evidence="4">The sequence shown here is derived from an EMBL/GenBank/DDBJ whole genome shotgun (WGS) entry which is preliminary data.</text>
</comment>
<dbReference type="NCBIfam" id="TIGR01509">
    <property type="entry name" value="HAD-SF-IA-v3"/>
    <property type="match status" value="1"/>
</dbReference>
<dbReference type="AlphaFoldDB" id="A0A167A4S1"/>
<dbReference type="Proteomes" id="UP000076584">
    <property type="component" value="Unassembled WGS sequence"/>
</dbReference>
<dbReference type="FunFam" id="1.10.150.450:FF:000001">
    <property type="entry name" value="SDT1p Pyrimidine nucleotidase"/>
    <property type="match status" value="1"/>
</dbReference>
<keyword evidence="1" id="KW-0539">Nucleus</keyword>
<protein>
    <submittedName>
        <fullName evidence="4">Fungal specific transcription factor domain-containing protein</fullName>
    </submittedName>
</protein>
<organism evidence="4 5">
    <name type="scientific">Colletotrichum incanum</name>
    <name type="common">Soybean anthracnose fungus</name>
    <dbReference type="NCBI Taxonomy" id="1573173"/>
    <lineage>
        <taxon>Eukaryota</taxon>
        <taxon>Fungi</taxon>
        <taxon>Dikarya</taxon>
        <taxon>Ascomycota</taxon>
        <taxon>Pezizomycotina</taxon>
        <taxon>Sordariomycetes</taxon>
        <taxon>Hypocreomycetidae</taxon>
        <taxon>Glomerellales</taxon>
        <taxon>Glomerellaceae</taxon>
        <taxon>Colletotrichum</taxon>
        <taxon>Colletotrichum spaethianum species complex</taxon>
    </lineage>
</organism>
<dbReference type="CDD" id="cd12148">
    <property type="entry name" value="fungal_TF_MHR"/>
    <property type="match status" value="1"/>
</dbReference>
<dbReference type="SFLD" id="SFLDG01132">
    <property type="entry name" value="C1.5.3:_5'-Nucleotidase_Like"/>
    <property type="match status" value="1"/>
</dbReference>
<dbReference type="GO" id="GO:0006206">
    <property type="term" value="P:pyrimidine nucleobase metabolic process"/>
    <property type="evidence" value="ECO:0007669"/>
    <property type="project" value="TreeGrafter"/>
</dbReference>
<dbReference type="NCBIfam" id="TIGR01993">
    <property type="entry name" value="Pyr-5-nucltdase"/>
    <property type="match status" value="1"/>
</dbReference>
<accession>A0A167A4S1</accession>
<dbReference type="InterPro" id="IPR006439">
    <property type="entry name" value="HAD-SF_hydro_IA"/>
</dbReference>
<dbReference type="GO" id="GO:0008252">
    <property type="term" value="F:nucleotidase activity"/>
    <property type="evidence" value="ECO:0007669"/>
    <property type="project" value="TreeGrafter"/>
</dbReference>
<sequence length="904" mass="101779">MENGGAQTTITGKPIIFFDIDNCLYSRSHKIHDLMAELIDQYFVTHLSLTEEEASRLTREYYKTYGLAIEGLVRHHQIDPLDYNAKVDDALPLEDILKPDTELRQLLEDIDRSKVKVWLFTNAYVNHGKRVVKLLGIDDLFEGLTYCDYAEFPFVCKPAKKMFHKAMNEAGVEKAEDCFFVDDSYDNCKSASELGWTAAHLVEEGLPVPKAKASQFQIRHLRELRDVYPQRKYWDEDYVRALEAQVQSLLLALEKQGAENEPSPALTLSDRASQSVEPDATLRESLDGGDAAEDISANDADPNAQDVFSLEGNDDSASKGAGTQERSQLAMEELCVMLWRTNVGDGVTIIDDPTTGSHYSVDPVQQPAPPTIQVTPTEQVLVYCRQNGLIHEMANLFLENINQEHQFTPYMTVDFLQSYPYQAPDEAFLHSAIIATGTAFSRRSDARIIGDTFAEFAESLLFTCCRQNPTIKVIQGLSMMSWRSLALGRDHFGWMFISMAAGMCVHLRLHVLALVECEARQLEATEQEIRTFWMFYIIDRTAISILGRNCALPWRRVNVPSFDTTFESSAADLAQISFAWQCKLWYLHDQYMDQVFSTTFESLPIPQQVRILVSSQDTLSAFFRSRDDRLHLSGDSTPKPVLQFHLAYQMTILITMPPFLRIFAAISQSSSSSTTGNTTGQNSEFMLLVLRSLTAAATATTRLVRTYRRAHGFETSPNPVIVHHLLSAAIVHLMNSTSWTPALRHQSTYWLRQCLELLRELQESWPVRAIKSVKIIRVLAQRWGVMRALPIEFSYQVEPAAPERERDFSTNGVRGIEAGEPGVDIANQVQFEYEWDRYGAPAVDVPPVDFSTLDMNSFASLGALDVSGLGGERTNAVGAIDFLQAFQGLTDCENFNWLTSSNGL</sequence>
<dbReference type="InterPro" id="IPR036412">
    <property type="entry name" value="HAD-like_sf"/>
</dbReference>
<evidence type="ECO:0000256" key="2">
    <source>
        <dbReference type="SAM" id="MobiDB-lite"/>
    </source>
</evidence>